<keyword evidence="1" id="KW-0812">Transmembrane</keyword>
<feature type="domain" description="CusS-like sensor" evidence="2">
    <location>
        <begin position="5"/>
        <end position="107"/>
    </location>
</feature>
<protein>
    <recommendedName>
        <fullName evidence="2">CusS-like sensor domain-containing protein</fullName>
    </recommendedName>
</protein>
<feature type="transmembrane region" description="Helical" evidence="1">
    <location>
        <begin position="12"/>
        <end position="34"/>
    </location>
</feature>
<keyword evidence="4" id="KW-1185">Reference proteome</keyword>
<gene>
    <name evidence="3" type="ORF">P3W85_19545</name>
</gene>
<keyword evidence="1" id="KW-0472">Membrane</keyword>
<dbReference type="InterPro" id="IPR048590">
    <property type="entry name" value="CusS-like_sensor"/>
</dbReference>
<evidence type="ECO:0000259" key="2">
    <source>
        <dbReference type="Pfam" id="PF21085"/>
    </source>
</evidence>
<name>A0ABT6ARX5_9BURK</name>
<keyword evidence="1" id="KW-1133">Transmembrane helix</keyword>
<comment type="caution">
    <text evidence="3">The sequence shown here is derived from an EMBL/GenBank/DDBJ whole genome shotgun (WGS) entry which is preliminary data.</text>
</comment>
<evidence type="ECO:0000256" key="1">
    <source>
        <dbReference type="SAM" id="Phobius"/>
    </source>
</evidence>
<reference evidence="3 4" key="1">
    <citation type="submission" date="2023-03" db="EMBL/GenBank/DDBJ databases">
        <title>Draft assemblies of triclosan tolerant bacteria isolated from returned activated sludge.</title>
        <authorList>
            <person name="Van Hamelsveld S."/>
        </authorList>
    </citation>
    <scope>NUCLEOTIDE SEQUENCE [LARGE SCALE GENOMIC DNA]</scope>
    <source>
        <strain evidence="3 4">GW210010_S58</strain>
    </source>
</reference>
<evidence type="ECO:0000313" key="3">
    <source>
        <dbReference type="EMBL" id="MDF3835138.1"/>
    </source>
</evidence>
<dbReference type="Proteomes" id="UP001216674">
    <property type="component" value="Unassembled WGS sequence"/>
</dbReference>
<organism evidence="3 4">
    <name type="scientific">Cupriavidus basilensis</name>
    <dbReference type="NCBI Taxonomy" id="68895"/>
    <lineage>
        <taxon>Bacteria</taxon>
        <taxon>Pseudomonadati</taxon>
        <taxon>Pseudomonadota</taxon>
        <taxon>Betaproteobacteria</taxon>
        <taxon>Burkholderiales</taxon>
        <taxon>Burkholderiaceae</taxon>
        <taxon>Cupriavidus</taxon>
    </lineage>
</organism>
<dbReference type="Pfam" id="PF21085">
    <property type="entry name" value="CusS"/>
    <property type="match status" value="1"/>
</dbReference>
<dbReference type="EMBL" id="JARJLM010000328">
    <property type="protein sequence ID" value="MDF3835138.1"/>
    <property type="molecule type" value="Genomic_DNA"/>
</dbReference>
<evidence type="ECO:0000313" key="4">
    <source>
        <dbReference type="Proteomes" id="UP001216674"/>
    </source>
</evidence>
<proteinExistence type="predicted"/>
<sequence>MRYWLSLTTRLTILFSLSSAGVLLGLGILISLAIDRHFADEDYAVLGDNIRLIQKIAAMGPPASVSARLGETLEHLPGFVAHVGTAEGDSLHASNGFDFSAAFAAMAQLAPGRNTQDGRE</sequence>
<accession>A0ABT6ARX5</accession>